<dbReference type="PRINTS" id="PR00455">
    <property type="entry name" value="HTHTETR"/>
</dbReference>
<keyword evidence="2 4" id="KW-0238">DNA-binding</keyword>
<keyword evidence="3" id="KW-0804">Transcription</keyword>
<keyword evidence="1" id="KW-0805">Transcription regulation</keyword>
<dbReference type="Gene3D" id="1.10.357.10">
    <property type="entry name" value="Tetracycline Repressor, domain 2"/>
    <property type="match status" value="1"/>
</dbReference>
<dbReference type="InterPro" id="IPR036271">
    <property type="entry name" value="Tet_transcr_reg_TetR-rel_C_sf"/>
</dbReference>
<evidence type="ECO:0000256" key="3">
    <source>
        <dbReference type="ARBA" id="ARBA00023163"/>
    </source>
</evidence>
<dbReference type="PANTHER" id="PTHR47506:SF6">
    <property type="entry name" value="HTH-TYPE TRANSCRIPTIONAL REPRESSOR NEMR"/>
    <property type="match status" value="1"/>
</dbReference>
<dbReference type="Pfam" id="PF00440">
    <property type="entry name" value="TetR_N"/>
    <property type="match status" value="1"/>
</dbReference>
<dbReference type="PROSITE" id="PS50977">
    <property type="entry name" value="HTH_TETR_2"/>
    <property type="match status" value="1"/>
</dbReference>
<dbReference type="Pfam" id="PF16925">
    <property type="entry name" value="TetR_C_13"/>
    <property type="match status" value="1"/>
</dbReference>
<evidence type="ECO:0000256" key="2">
    <source>
        <dbReference type="ARBA" id="ARBA00023125"/>
    </source>
</evidence>
<dbReference type="PANTHER" id="PTHR47506">
    <property type="entry name" value="TRANSCRIPTIONAL REGULATORY PROTEIN"/>
    <property type="match status" value="1"/>
</dbReference>
<protein>
    <submittedName>
        <fullName evidence="6">TetR/AcrR family transcriptional regulator</fullName>
    </submittedName>
</protein>
<evidence type="ECO:0000256" key="1">
    <source>
        <dbReference type="ARBA" id="ARBA00023015"/>
    </source>
</evidence>
<evidence type="ECO:0000259" key="5">
    <source>
        <dbReference type="PROSITE" id="PS50977"/>
    </source>
</evidence>
<dbReference type="SUPFAM" id="SSF46689">
    <property type="entry name" value="Homeodomain-like"/>
    <property type="match status" value="1"/>
</dbReference>
<proteinExistence type="predicted"/>
<feature type="domain" description="HTH tetR-type" evidence="5">
    <location>
        <begin position="5"/>
        <end position="65"/>
    </location>
</feature>
<evidence type="ECO:0000256" key="4">
    <source>
        <dbReference type="PROSITE-ProRule" id="PRU00335"/>
    </source>
</evidence>
<keyword evidence="7" id="KW-1185">Reference proteome</keyword>
<reference evidence="6 7" key="1">
    <citation type="submission" date="2021-02" db="EMBL/GenBank/DDBJ databases">
        <title>Niveibacterium changnyeongensis HC41.</title>
        <authorList>
            <person name="Kang M."/>
        </authorList>
    </citation>
    <scope>NUCLEOTIDE SEQUENCE [LARGE SCALE GENOMIC DNA]</scope>
    <source>
        <strain evidence="6 7">HC41</strain>
    </source>
</reference>
<organism evidence="6 7">
    <name type="scientific">Niveibacterium microcysteis</name>
    <dbReference type="NCBI Taxonomy" id="2811415"/>
    <lineage>
        <taxon>Bacteria</taxon>
        <taxon>Pseudomonadati</taxon>
        <taxon>Pseudomonadota</taxon>
        <taxon>Betaproteobacteria</taxon>
        <taxon>Rhodocyclales</taxon>
        <taxon>Rhodocyclaceae</taxon>
        <taxon>Niveibacterium</taxon>
    </lineage>
</organism>
<accession>A0ABX7M617</accession>
<dbReference type="InterPro" id="IPR001647">
    <property type="entry name" value="HTH_TetR"/>
</dbReference>
<evidence type="ECO:0000313" key="6">
    <source>
        <dbReference type="EMBL" id="QSI77197.1"/>
    </source>
</evidence>
<evidence type="ECO:0000313" key="7">
    <source>
        <dbReference type="Proteomes" id="UP000663570"/>
    </source>
</evidence>
<dbReference type="InterPro" id="IPR011075">
    <property type="entry name" value="TetR_C"/>
</dbReference>
<dbReference type="InterPro" id="IPR009057">
    <property type="entry name" value="Homeodomain-like_sf"/>
</dbReference>
<name>A0ABX7M617_9RHOO</name>
<dbReference type="Proteomes" id="UP000663570">
    <property type="component" value="Chromosome"/>
</dbReference>
<dbReference type="EMBL" id="CP071060">
    <property type="protein sequence ID" value="QSI77197.1"/>
    <property type="molecule type" value="Genomic_DNA"/>
</dbReference>
<gene>
    <name evidence="6" type="ORF">JY500_00665</name>
</gene>
<dbReference type="SUPFAM" id="SSF48498">
    <property type="entry name" value="Tetracyclin repressor-like, C-terminal domain"/>
    <property type="match status" value="1"/>
</dbReference>
<feature type="DNA-binding region" description="H-T-H motif" evidence="4">
    <location>
        <begin position="28"/>
        <end position="47"/>
    </location>
</feature>
<sequence>MNRTTDTREHILQTAESLILGKGFAAVGLGPILSAAGVPKGSFYHWFPSKEAFGVALLERYFERYLESLDERFGSAAGTGRARVLGYFADWMDRQRDGGCAQQCLAVKLAAEVADLSEPMRQALEVGTRRITARIAGALQTASQDGSLPAGADPASLAVTLYTLWIGASVLTKAQRDATPFEAAWAHTLHLLGADLH</sequence>
<dbReference type="RefSeq" id="WP_206254720.1">
    <property type="nucleotide sequence ID" value="NZ_CP071060.1"/>
</dbReference>